<organism evidence="2 3">
    <name type="scientific">Pseudomonas antarctica</name>
    <dbReference type="NCBI Taxonomy" id="219572"/>
    <lineage>
        <taxon>Bacteria</taxon>
        <taxon>Pseudomonadati</taxon>
        <taxon>Pseudomonadota</taxon>
        <taxon>Gammaproteobacteria</taxon>
        <taxon>Pseudomonadales</taxon>
        <taxon>Pseudomonadaceae</taxon>
        <taxon>Pseudomonas</taxon>
    </lineage>
</organism>
<dbReference type="EMBL" id="JXDI01000001">
    <property type="protein sequence ID" value="KAF2408000.1"/>
    <property type="molecule type" value="Genomic_DNA"/>
</dbReference>
<sequence>MAFFYAFLAERITCGDKACPALGCEAAPESATEQCLVYFIFHYWGLLRSPTRGEPARHNMSAFYSTLARLYNPITPRVLGLIQRLVRTQQ</sequence>
<name>A0A1H0DZ46_9PSED</name>
<evidence type="ECO:0000313" key="2">
    <source>
        <dbReference type="EMBL" id="SDN75527.1"/>
    </source>
</evidence>
<dbReference type="AlphaFoldDB" id="A0A1H0DZ46"/>
<keyword evidence="4" id="KW-1185">Reference proteome</keyword>
<evidence type="ECO:0000313" key="4">
    <source>
        <dbReference type="Proteomes" id="UP000748067"/>
    </source>
</evidence>
<evidence type="ECO:0000313" key="3">
    <source>
        <dbReference type="Proteomes" id="UP000182470"/>
    </source>
</evidence>
<reference evidence="2 3" key="2">
    <citation type="submission" date="2016-10" db="EMBL/GenBank/DDBJ databases">
        <authorList>
            <person name="de Groot N.N."/>
        </authorList>
    </citation>
    <scope>NUCLEOTIDE SEQUENCE [LARGE SCALE GENOMIC DNA]</scope>
    <source>
        <strain evidence="2 3">BS2772</strain>
    </source>
</reference>
<reference evidence="1 4" key="1">
    <citation type="submission" date="2015-01" db="EMBL/GenBank/DDBJ databases">
        <title>Genome Sequence of Pseudomonas antarctica CMS 35.</title>
        <authorList>
            <person name="Voget S."/>
            <person name="Chow J."/>
            <person name="Daniel R."/>
            <person name="Streit W."/>
        </authorList>
    </citation>
    <scope>NUCLEOTIDE SEQUENCE [LARGE SCALE GENOMIC DNA]</scope>
    <source>
        <strain evidence="1 4">CMS 35</strain>
    </source>
</reference>
<proteinExistence type="predicted"/>
<dbReference type="EMBL" id="LT629704">
    <property type="protein sequence ID" value="SDN75527.1"/>
    <property type="molecule type" value="Genomic_DNA"/>
</dbReference>
<evidence type="ECO:0000313" key="1">
    <source>
        <dbReference type="EMBL" id="KAF2408000.1"/>
    </source>
</evidence>
<accession>A0A1H0DZ46</accession>
<gene>
    <name evidence="1" type="ORF">PSAN_03810</name>
    <name evidence="2" type="ORF">SAMN04490179_5743</name>
</gene>
<dbReference type="Proteomes" id="UP000748067">
    <property type="component" value="Unassembled WGS sequence"/>
</dbReference>
<protein>
    <submittedName>
        <fullName evidence="2">Uncharacterized protein</fullName>
    </submittedName>
</protein>
<dbReference type="Proteomes" id="UP000182470">
    <property type="component" value="Chromosome I"/>
</dbReference>